<dbReference type="Pfam" id="PF03963">
    <property type="entry name" value="FlgD"/>
    <property type="match status" value="1"/>
</dbReference>
<reference evidence="8" key="1">
    <citation type="submission" date="2020-10" db="EMBL/GenBank/DDBJ databases">
        <title>Paenihalocynthiibacter styelae gen. nov., sp. nov., isolated from stalked sea squirt Styela clava.</title>
        <authorList>
            <person name="Kim Y.-O."/>
            <person name="Yoon J.-H."/>
        </authorList>
    </citation>
    <scope>NUCLEOTIDE SEQUENCE</scope>
    <source>
        <strain evidence="8">MYP1-1</strain>
    </source>
</reference>
<evidence type="ECO:0000256" key="3">
    <source>
        <dbReference type="ARBA" id="ARBA00022795"/>
    </source>
</evidence>
<evidence type="ECO:0000313" key="8">
    <source>
        <dbReference type="EMBL" id="MBI1495284.1"/>
    </source>
</evidence>
<dbReference type="GO" id="GO:0044781">
    <property type="term" value="P:bacterial-type flagellum organization"/>
    <property type="evidence" value="ECO:0007669"/>
    <property type="project" value="UniProtKB-UniRule"/>
</dbReference>
<dbReference type="RefSeq" id="WP_228849993.1">
    <property type="nucleotide sequence ID" value="NZ_JADCKQ010000017.1"/>
</dbReference>
<evidence type="ECO:0000256" key="1">
    <source>
        <dbReference type="ARBA" id="ARBA00010577"/>
    </source>
</evidence>
<dbReference type="Proteomes" id="UP000640583">
    <property type="component" value="Unassembled WGS sequence"/>
</dbReference>
<evidence type="ECO:0000259" key="7">
    <source>
        <dbReference type="Pfam" id="PF13860"/>
    </source>
</evidence>
<comment type="function">
    <text evidence="4 5">Required for flagellar hook formation. May act as a scaffolding protein.</text>
</comment>
<gene>
    <name evidence="8" type="primary">flgD</name>
    <name evidence="8" type="ORF">H1D41_16705</name>
</gene>
<dbReference type="InterPro" id="IPR025965">
    <property type="entry name" value="FlgD/Vpr_Ig-like"/>
</dbReference>
<dbReference type="EMBL" id="JADCKQ010000017">
    <property type="protein sequence ID" value="MBI1495284.1"/>
    <property type="molecule type" value="Genomic_DNA"/>
</dbReference>
<evidence type="ECO:0000256" key="2">
    <source>
        <dbReference type="ARBA" id="ARBA00016013"/>
    </source>
</evidence>
<name>A0A8J7IEV0_9RHOB</name>
<evidence type="ECO:0000256" key="4">
    <source>
        <dbReference type="ARBA" id="ARBA00024746"/>
    </source>
</evidence>
<protein>
    <recommendedName>
        <fullName evidence="2 5">Basal-body rod modification protein FlgD</fullName>
    </recommendedName>
</protein>
<feature type="region of interest" description="Disordered" evidence="6">
    <location>
        <begin position="1"/>
        <end position="22"/>
    </location>
</feature>
<keyword evidence="8" id="KW-0282">Flagellum</keyword>
<accession>A0A8J7IEV0</accession>
<keyword evidence="3 5" id="KW-1005">Bacterial flagellum biogenesis</keyword>
<dbReference type="NCBIfam" id="NF009453">
    <property type="entry name" value="PRK12813.1"/>
    <property type="match status" value="1"/>
</dbReference>
<comment type="similarity">
    <text evidence="1 5">Belongs to the FlgD family.</text>
</comment>
<dbReference type="Gene3D" id="2.60.40.4070">
    <property type="match status" value="1"/>
</dbReference>
<keyword evidence="8" id="KW-0966">Cell projection</keyword>
<organism evidence="8 9">
    <name type="scientific">Halocynthiibacter styelae</name>
    <dbReference type="NCBI Taxonomy" id="2761955"/>
    <lineage>
        <taxon>Bacteria</taxon>
        <taxon>Pseudomonadati</taxon>
        <taxon>Pseudomonadota</taxon>
        <taxon>Alphaproteobacteria</taxon>
        <taxon>Rhodobacterales</taxon>
        <taxon>Paracoccaceae</taxon>
        <taxon>Halocynthiibacter</taxon>
    </lineage>
</organism>
<dbReference type="AlphaFoldDB" id="A0A8J7IEV0"/>
<evidence type="ECO:0000256" key="5">
    <source>
        <dbReference type="RuleBase" id="RU362076"/>
    </source>
</evidence>
<keyword evidence="9" id="KW-1185">Reference proteome</keyword>
<proteinExistence type="inferred from homology"/>
<sequence>MQVTQASGNNVPGQSQNQTNSNAAISSDFDTFLKMLTAQIQNQDPLNPIESEDYAVQLATFSSVEQQVLTNDLLTALGTQFGSMGLSQMAGWIGMEARAAAPVLFDGTPIEVSPNPAVGADNVELVVRDEEGNVVHREQIPKSTESFDWAGVGTDGTPLPNGVYNFSVESFLNGESLIETPAEVYAEVVEVRGVDGQSVAVLKGGALVSIDAVSALRSPG</sequence>
<keyword evidence="8" id="KW-0969">Cilium</keyword>
<evidence type="ECO:0000313" key="9">
    <source>
        <dbReference type="Proteomes" id="UP000640583"/>
    </source>
</evidence>
<dbReference type="InterPro" id="IPR005648">
    <property type="entry name" value="FlgD"/>
</dbReference>
<evidence type="ECO:0000256" key="6">
    <source>
        <dbReference type="SAM" id="MobiDB-lite"/>
    </source>
</evidence>
<comment type="caution">
    <text evidence="8">The sequence shown here is derived from an EMBL/GenBank/DDBJ whole genome shotgun (WGS) entry which is preliminary data.</text>
</comment>
<feature type="domain" description="FlgD/Vpr Ig-like" evidence="7">
    <location>
        <begin position="105"/>
        <end position="170"/>
    </location>
</feature>
<dbReference type="Pfam" id="PF13860">
    <property type="entry name" value="FlgD_ig"/>
    <property type="match status" value="1"/>
</dbReference>